<name>A0A9P8VQI8_9HYPO</name>
<evidence type="ECO:0000313" key="1">
    <source>
        <dbReference type="EMBL" id="KAH6866246.1"/>
    </source>
</evidence>
<comment type="caution">
    <text evidence="1">The sequence shown here is derived from an EMBL/GenBank/DDBJ whole genome shotgun (WGS) entry which is preliminary data.</text>
</comment>
<keyword evidence="2" id="KW-1185">Reference proteome</keyword>
<dbReference type="Proteomes" id="UP000777438">
    <property type="component" value="Unassembled WGS sequence"/>
</dbReference>
<proteinExistence type="predicted"/>
<gene>
    <name evidence="1" type="ORF">B0T10DRAFT_420193</name>
</gene>
<evidence type="ECO:0000313" key="2">
    <source>
        <dbReference type="Proteomes" id="UP000777438"/>
    </source>
</evidence>
<protein>
    <submittedName>
        <fullName evidence="1">Uncharacterized protein</fullName>
    </submittedName>
</protein>
<feature type="non-terminal residue" evidence="1">
    <location>
        <position position="1"/>
    </location>
</feature>
<reference evidence="1 2" key="1">
    <citation type="journal article" date="2021" name="Nat. Commun.">
        <title>Genetic determinants of endophytism in the Arabidopsis root mycobiome.</title>
        <authorList>
            <person name="Mesny F."/>
            <person name="Miyauchi S."/>
            <person name="Thiergart T."/>
            <person name="Pickel B."/>
            <person name="Atanasova L."/>
            <person name="Karlsson M."/>
            <person name="Huettel B."/>
            <person name="Barry K.W."/>
            <person name="Haridas S."/>
            <person name="Chen C."/>
            <person name="Bauer D."/>
            <person name="Andreopoulos W."/>
            <person name="Pangilinan J."/>
            <person name="LaButti K."/>
            <person name="Riley R."/>
            <person name="Lipzen A."/>
            <person name="Clum A."/>
            <person name="Drula E."/>
            <person name="Henrissat B."/>
            <person name="Kohler A."/>
            <person name="Grigoriev I.V."/>
            <person name="Martin F.M."/>
            <person name="Hacquard S."/>
        </authorList>
    </citation>
    <scope>NUCLEOTIDE SEQUENCE [LARGE SCALE GENOMIC DNA]</scope>
    <source>
        <strain evidence="1 2">MPI-CAGE-CH-0241</strain>
    </source>
</reference>
<dbReference type="EMBL" id="JAGPYM010000125">
    <property type="protein sequence ID" value="KAH6866246.1"/>
    <property type="molecule type" value="Genomic_DNA"/>
</dbReference>
<dbReference type="AlphaFoldDB" id="A0A9P8VQI8"/>
<sequence length="109" mass="12633">ERPLSCRTLPFDECQLLWECRRQDAAEVYPDSLPPTISSFSRRFKDLSPDHYSLSSINNKDYRGHLIWLRIVQIYTVCSLIFPGNKLIALFAIEKTIAAVLRDKYVANI</sequence>
<organism evidence="1 2">
    <name type="scientific">Thelonectria olida</name>
    <dbReference type="NCBI Taxonomy" id="1576542"/>
    <lineage>
        <taxon>Eukaryota</taxon>
        <taxon>Fungi</taxon>
        <taxon>Dikarya</taxon>
        <taxon>Ascomycota</taxon>
        <taxon>Pezizomycotina</taxon>
        <taxon>Sordariomycetes</taxon>
        <taxon>Hypocreomycetidae</taxon>
        <taxon>Hypocreales</taxon>
        <taxon>Nectriaceae</taxon>
        <taxon>Thelonectria</taxon>
    </lineage>
</organism>
<dbReference type="OrthoDB" id="5362512at2759"/>
<accession>A0A9P8VQI8</accession>